<dbReference type="AlphaFoldDB" id="A0A162MCX8"/>
<keyword evidence="1" id="KW-0472">Membrane</keyword>
<feature type="transmembrane region" description="Helical" evidence="1">
    <location>
        <begin position="6"/>
        <end position="25"/>
    </location>
</feature>
<dbReference type="OrthoDB" id="2621075at2"/>
<comment type="caution">
    <text evidence="2">The sequence shown here is derived from an EMBL/GenBank/DDBJ whole genome shotgun (WGS) entry which is preliminary data.</text>
</comment>
<evidence type="ECO:0008006" key="4">
    <source>
        <dbReference type="Google" id="ProtNLM"/>
    </source>
</evidence>
<dbReference type="RefSeq" id="WP_068533460.1">
    <property type="nucleotide sequence ID" value="NZ_LVJH01000022.1"/>
</dbReference>
<organism evidence="2 3">
    <name type="scientific">Paenibacillus glacialis</name>
    <dbReference type="NCBI Taxonomy" id="494026"/>
    <lineage>
        <taxon>Bacteria</taxon>
        <taxon>Bacillati</taxon>
        <taxon>Bacillota</taxon>
        <taxon>Bacilli</taxon>
        <taxon>Bacillales</taxon>
        <taxon>Paenibacillaceae</taxon>
        <taxon>Paenibacillus</taxon>
    </lineage>
</organism>
<accession>A0A162MCX8</accession>
<evidence type="ECO:0000256" key="1">
    <source>
        <dbReference type="SAM" id="Phobius"/>
    </source>
</evidence>
<name>A0A162MCX8_9BACL</name>
<dbReference type="PROSITE" id="PS51257">
    <property type="entry name" value="PROKAR_LIPOPROTEIN"/>
    <property type="match status" value="1"/>
</dbReference>
<sequence>MKKVIIIILSFITIIGILVGGCSVVSNVKNKEKMEIALPIGVKHIKEYYNADFVLKDYDVNPGYINSRMYLYGYIKGHEDDSINIEYDYEKKEVIDVMGPSWFIQSRDPKIGLLDRIDSQ</sequence>
<keyword evidence="1" id="KW-0812">Transmembrane</keyword>
<proteinExistence type="predicted"/>
<evidence type="ECO:0000313" key="2">
    <source>
        <dbReference type="EMBL" id="OAB42283.1"/>
    </source>
</evidence>
<dbReference type="EMBL" id="LVJH01000022">
    <property type="protein sequence ID" value="OAB42283.1"/>
    <property type="molecule type" value="Genomic_DNA"/>
</dbReference>
<dbReference type="Proteomes" id="UP000076967">
    <property type="component" value="Unassembled WGS sequence"/>
</dbReference>
<keyword evidence="1" id="KW-1133">Transmembrane helix</keyword>
<reference evidence="2 3" key="1">
    <citation type="submission" date="2016-03" db="EMBL/GenBank/DDBJ databases">
        <title>Draft genome sequence of Paenibacillus glacialis DSM 22343.</title>
        <authorList>
            <person name="Shin S.-K."/>
            <person name="Yi H."/>
        </authorList>
    </citation>
    <scope>NUCLEOTIDE SEQUENCE [LARGE SCALE GENOMIC DNA]</scope>
    <source>
        <strain evidence="2 3">DSM 22343</strain>
    </source>
</reference>
<dbReference type="STRING" id="494026.PGLA_13355"/>
<keyword evidence="3" id="KW-1185">Reference proteome</keyword>
<gene>
    <name evidence="2" type="ORF">PGLA_13355</name>
</gene>
<protein>
    <recommendedName>
        <fullName evidence="4">DUF3139 domain-containing protein</fullName>
    </recommendedName>
</protein>
<evidence type="ECO:0000313" key="3">
    <source>
        <dbReference type="Proteomes" id="UP000076967"/>
    </source>
</evidence>